<dbReference type="InterPro" id="IPR002491">
    <property type="entry name" value="ABC_transptr_periplasmic_BD"/>
</dbReference>
<dbReference type="RefSeq" id="WP_104699412.1">
    <property type="nucleotide sequence ID" value="NZ_FZPP01000005.1"/>
</dbReference>
<organism evidence="3 4">
    <name type="scientific">Helicobacter marmotae</name>
    <dbReference type="NCBI Taxonomy" id="152490"/>
    <lineage>
        <taxon>Bacteria</taxon>
        <taxon>Pseudomonadati</taxon>
        <taxon>Campylobacterota</taxon>
        <taxon>Epsilonproteobacteria</taxon>
        <taxon>Campylobacterales</taxon>
        <taxon>Helicobacteraceae</taxon>
        <taxon>Helicobacter</taxon>
    </lineage>
</organism>
<evidence type="ECO:0000259" key="2">
    <source>
        <dbReference type="PROSITE" id="PS50983"/>
    </source>
</evidence>
<dbReference type="AlphaFoldDB" id="A0A3D8I8A0"/>
<dbReference type="PROSITE" id="PS50983">
    <property type="entry name" value="FE_B12_PBP"/>
    <property type="match status" value="1"/>
</dbReference>
<dbReference type="PANTHER" id="PTHR30535">
    <property type="entry name" value="VITAMIN B12-BINDING PROTEIN"/>
    <property type="match status" value="1"/>
</dbReference>
<feature type="chain" id="PRO_5017717877" description="Fe/B12 periplasmic-binding domain-containing protein" evidence="1">
    <location>
        <begin position="18"/>
        <end position="342"/>
    </location>
</feature>
<dbReference type="PANTHER" id="PTHR30535:SF34">
    <property type="entry name" value="MOLYBDATE-BINDING PROTEIN MOLA"/>
    <property type="match status" value="1"/>
</dbReference>
<dbReference type="Gene3D" id="3.40.50.1980">
    <property type="entry name" value="Nitrogenase molybdenum iron protein domain"/>
    <property type="match status" value="2"/>
</dbReference>
<evidence type="ECO:0000256" key="1">
    <source>
        <dbReference type="SAM" id="SignalP"/>
    </source>
</evidence>
<dbReference type="Gene3D" id="1.20.58.2180">
    <property type="match status" value="1"/>
</dbReference>
<dbReference type="InterPro" id="IPR050902">
    <property type="entry name" value="ABC_Transporter_SBP"/>
</dbReference>
<proteinExistence type="predicted"/>
<keyword evidence="4" id="KW-1185">Reference proteome</keyword>
<feature type="signal peptide" evidence="1">
    <location>
        <begin position="1"/>
        <end position="17"/>
    </location>
</feature>
<dbReference type="SUPFAM" id="SSF53807">
    <property type="entry name" value="Helical backbone' metal receptor"/>
    <property type="match status" value="1"/>
</dbReference>
<dbReference type="OrthoDB" id="9775594at2"/>
<dbReference type="EMBL" id="NXLR01000001">
    <property type="protein sequence ID" value="RDU60984.1"/>
    <property type="molecule type" value="Genomic_DNA"/>
</dbReference>
<accession>A0A3D8I8A0</accession>
<evidence type="ECO:0000313" key="4">
    <source>
        <dbReference type="Proteomes" id="UP000256599"/>
    </source>
</evidence>
<keyword evidence="1" id="KW-0732">Signal</keyword>
<feature type="domain" description="Fe/B12 periplasmic-binding" evidence="2">
    <location>
        <begin position="30"/>
        <end position="313"/>
    </location>
</feature>
<dbReference type="Proteomes" id="UP000256599">
    <property type="component" value="Unassembled WGS sequence"/>
</dbReference>
<gene>
    <name evidence="3" type="ORF">CQA63_00275</name>
</gene>
<reference evidence="3 4" key="1">
    <citation type="submission" date="2018-04" db="EMBL/GenBank/DDBJ databases">
        <title>Novel Campyloabacter and Helicobacter Species and Strains.</title>
        <authorList>
            <person name="Mannion A.J."/>
            <person name="Shen Z."/>
            <person name="Fox J.G."/>
        </authorList>
    </citation>
    <scope>NUCLEOTIDE SEQUENCE [LARGE SCALE GENOMIC DNA]</scope>
    <source>
        <strain evidence="3 4">MIT 98-6070</strain>
    </source>
</reference>
<comment type="caution">
    <text evidence="3">The sequence shown here is derived from an EMBL/GenBank/DDBJ whole genome shotgun (WGS) entry which is preliminary data.</text>
</comment>
<name>A0A3D8I8A0_9HELI</name>
<sequence>MRIFFLCAFILCASAWGDTTQSKQSACGLKVFGASPALNVLLEILYPEGMIGLSYKPYPEDIAFMPERIVNLPVLGISTKGTLNFEQIAKLKPDVIFFDEGTLDSLLEPYRKIGIHTIKLPSFTYGDYTKAIDIMSKALSVNESCKNLIEPRSESLLKFVHESNALLKDVSYALSSQEEQAKQSLRPRVYFALGFDGLRTQCGDVGDLAYQIGGVNAISCELLGNANMQSNINFELLAKVNPQVIFVREISFFKELVQSPSPKWQALQALQHKRVYYAPSTPSNWLINPPSILRSIGLVWAFAKTQPHLISEEVAKERAQSFYRRFLRELSEEDYLRVQGLL</sequence>
<protein>
    <recommendedName>
        <fullName evidence="2">Fe/B12 periplasmic-binding domain-containing protein</fullName>
    </recommendedName>
</protein>
<dbReference type="Pfam" id="PF01497">
    <property type="entry name" value="Peripla_BP_2"/>
    <property type="match status" value="1"/>
</dbReference>
<evidence type="ECO:0000313" key="3">
    <source>
        <dbReference type="EMBL" id="RDU60984.1"/>
    </source>
</evidence>